<keyword evidence="1" id="KW-0677">Repeat</keyword>
<dbReference type="InterPro" id="IPR002110">
    <property type="entry name" value="Ankyrin_rpt"/>
</dbReference>
<feature type="compositionally biased region" description="Acidic residues" evidence="4">
    <location>
        <begin position="1001"/>
        <end position="1014"/>
    </location>
</feature>
<evidence type="ECO:0000256" key="3">
    <source>
        <dbReference type="PROSITE-ProRule" id="PRU00023"/>
    </source>
</evidence>
<evidence type="ECO:0000313" key="7">
    <source>
        <dbReference type="EMBL" id="GMF13409.1"/>
    </source>
</evidence>
<keyword evidence="8" id="KW-1185">Reference proteome</keyword>
<evidence type="ECO:0000256" key="1">
    <source>
        <dbReference type="ARBA" id="ARBA00022737"/>
    </source>
</evidence>
<dbReference type="PANTHER" id="PTHR24198">
    <property type="entry name" value="ANKYRIN REPEAT AND PROTEIN KINASE DOMAIN-CONTAINING PROTEIN"/>
    <property type="match status" value="1"/>
</dbReference>
<feature type="repeat" description="ANK" evidence="3">
    <location>
        <begin position="762"/>
        <end position="794"/>
    </location>
</feature>
<feature type="repeat" description="ANK" evidence="3">
    <location>
        <begin position="729"/>
        <end position="761"/>
    </location>
</feature>
<comment type="caution">
    <text evidence="7">The sequence shown here is derived from an EMBL/GenBank/DDBJ whole genome shotgun (WGS) entry which is preliminary data.</text>
</comment>
<name>A0A9W6WQ83_9STRA</name>
<sequence>MANVSETTLVQLRVVLTRRVAQRGCSAAFSDIIESVGFEGFKTCCRCSVLLLLEPLIVYAEYHWLHSCNPCCLGDHLRATEDSYSFHIYETDSTLEPRCRMTMLGSYMLEGGQLYYNVDALKAFGMLKMEEKGGSELIVLNNLQWFKVPTNNLVVVGSVSGHRVETSPSVRAAASAGAAGLRVTGASLPTLPERASSSSSSDSGAEEPRNDAKKRLKTSKESEKSAFLLLPRSSSLGYEPRRPLQGSSDPCMLAASDDDEVRSLDALERAPDEQEQEQEQVDILVDSEDVVRPKTSLSLSLGSQFSSESSSSTSGLELLSATESESLQLVKRQIPRPPQRPVLPEVTSSRGEESVRRQSRKNVPYAWMLAKVGQKTRRKIGDIRNSYFAGWLVACSLFVVLLNVFAIAIVSLTYHPERVHVEKDVDTRRQCKHWLKLLMTMHFVGLPNIVLIAPVVFPNEFFSLYRAKDKRMIRRPYLLFCEMIVAVQLGFMMFVAVNQLLNIPVIVECHDDLKPRQIVLFYSATVVWLVLLRQIVVFCRFLTHLKLQADSSNDSSHTSALGSWFRALKSIPFRSERTRFVKEFKKLLYRAVARGDVLTVETILSEMQSKYKIDRIQDIYKPPVLWFYAFAKSRKNPLHIAVKRANGANFLKVASVSLTGLVRTYATPLQQSTFTLRSDLSDYLLECGGDVALTPLHEAAATDNVGKIKWLLARGIHVNTLGERVIGVHRRTPLHWAAVVGKVNAAKLLLVKGADPNAKDRDGRTPLHWAARNNHHEVVSLLLAYNAKPDATDDEGIPVVCFAAEAEGVDSSIFSSLVAAGASLRTQVSGVFTEKRGRNSQDYDFVHAQLAQKVREHLEIQEQLTCWMDTMDPSGIGGGAVWREEIARGIYNCSLVLSIVCDGYTKSEWCLKELALAKILRKPGMTEQAYSAYRRQENPRTVVFDIDEALFTRRWQVTRPLMISIMKDGRQLDKEERENVASIIPRRRRRRRKVKSATANEENDGLANTDDEDIVASPRNGQVGGSYDDQKPLLIYSPLGAASSLRVRVKTDLEGFGFRCRGLDENRLVEQMRSCRGVVLLVEVPPSSGEKGSDEHKANKLVRKQLIASMTRIVTAAQTVNPRTSVYPVLVQSNFLDLSKMYTLARSELFYFVDGGGWSRSVGRLSDDNTRDDVCARAGDGTANADCGVDGVGMVPFLLQARSFLKFVTPHKITETLVAPPDAVRETINITELCPASGFLMSRVWWNVVPTHYYTVEHGRICHVVVPQYNLHGGYRIGDSKAAPFHTTPDVCLNNSYVFENYLYHGSVGYYSFYEEAQGTYCTLDKTAYALVGGLGTFDINGWFLAQDAGSEDYRRSYWYGSVGAIWLIYRFLVLRRSYIAYKRYGRKCDQMGEVLRRKLAIVFVHENLRLSAHGANNYQRAVLLYLLIEGLMSDLFLLIAHDGIFAEIQYISIGYNLSGILLVVWEIVESLRWLNEKQRMLMKRLIYSYESSLIGEFLSAAVQQDFLVALNRSDLKESRPSAMAVSYYVWSLLWHTIYVMMLIGFIISVRVIWAVIYVSVRNRTLTIFTRPCCIDTVLGPRCRMTMLGSYHLEGERLFYSFESLKAFGIMKMIEEDGAELLAVNQLHWVAVPDASLVVIVLVLQNMNKGKAHCLKGGFCTQAAAESEAGFWNAQRKLLAAWLFVGMLPFILQTRSYLKYATPHKISETLLVPPDVEQETTNLTALCPVEGVIMGQIWWNIEVTHYYRVKHGLLCHFVVPQYNTHGNYLMGSTKTTASFTTPASCARESIPFEQYLYHGSIGYCSFYEEAGGTYCLEDRTAYVSARALGTMDINGSYLVRYTGSEGYSWSYWALFCYESSLLGEVIAAAGQEHFITILSRSSLRRTHSTTLAVSYYFWSLVGHGAFVVSFIAFIISFRALWAVSYIRWKHGHTWLIFSTPCSVDTALGMRNKMTMLGGYQLEDGKLFYTTNALLAFGLLRMEEEDGVEFWSCGS</sequence>
<feature type="transmembrane region" description="Helical" evidence="5">
    <location>
        <begin position="1487"/>
        <end position="1508"/>
    </location>
</feature>
<dbReference type="SUPFAM" id="SSF52200">
    <property type="entry name" value="Toll/Interleukin receptor TIR domain"/>
    <property type="match status" value="1"/>
</dbReference>
<dbReference type="Proteomes" id="UP001165083">
    <property type="component" value="Unassembled WGS sequence"/>
</dbReference>
<dbReference type="Pfam" id="PF13676">
    <property type="entry name" value="TIR_2"/>
    <property type="match status" value="1"/>
</dbReference>
<keyword evidence="5" id="KW-0812">Transmembrane</keyword>
<keyword evidence="2 3" id="KW-0040">ANK repeat</keyword>
<dbReference type="InterPro" id="IPR035897">
    <property type="entry name" value="Toll_tir_struct_dom_sf"/>
</dbReference>
<feature type="domain" description="TIR" evidence="6">
    <location>
        <begin position="848"/>
        <end position="919"/>
    </location>
</feature>
<dbReference type="InterPro" id="IPR036770">
    <property type="entry name" value="Ankyrin_rpt-contain_sf"/>
</dbReference>
<dbReference type="PROSITE" id="PS50088">
    <property type="entry name" value="ANK_REPEAT"/>
    <property type="match status" value="3"/>
</dbReference>
<evidence type="ECO:0000256" key="2">
    <source>
        <dbReference type="ARBA" id="ARBA00023043"/>
    </source>
</evidence>
<dbReference type="OrthoDB" id="20872at2759"/>
<accession>A0A9W6WQ83</accession>
<feature type="transmembrane region" description="Helical" evidence="5">
    <location>
        <begin position="1423"/>
        <end position="1442"/>
    </location>
</feature>
<organism evidence="7 8">
    <name type="scientific">Phytophthora lilii</name>
    <dbReference type="NCBI Taxonomy" id="2077276"/>
    <lineage>
        <taxon>Eukaryota</taxon>
        <taxon>Sar</taxon>
        <taxon>Stramenopiles</taxon>
        <taxon>Oomycota</taxon>
        <taxon>Peronosporomycetes</taxon>
        <taxon>Peronosporales</taxon>
        <taxon>Peronosporaceae</taxon>
        <taxon>Phytophthora</taxon>
    </lineage>
</organism>
<dbReference type="PROSITE" id="PS50297">
    <property type="entry name" value="ANK_REP_REGION"/>
    <property type="match status" value="2"/>
</dbReference>
<feature type="transmembrane region" description="Helical" evidence="5">
    <location>
        <begin position="1528"/>
        <end position="1561"/>
    </location>
</feature>
<feature type="transmembrane region" description="Helical" evidence="5">
    <location>
        <begin position="434"/>
        <end position="457"/>
    </location>
</feature>
<evidence type="ECO:0000256" key="5">
    <source>
        <dbReference type="SAM" id="Phobius"/>
    </source>
</evidence>
<dbReference type="SMART" id="SM00248">
    <property type="entry name" value="ANK"/>
    <property type="match status" value="4"/>
</dbReference>
<dbReference type="PANTHER" id="PTHR24198:SF165">
    <property type="entry name" value="ANKYRIN REPEAT-CONTAINING PROTEIN-RELATED"/>
    <property type="match status" value="1"/>
</dbReference>
<dbReference type="Gene3D" id="3.40.50.10140">
    <property type="entry name" value="Toll/interleukin-1 receptor homology (TIR) domain"/>
    <property type="match status" value="1"/>
</dbReference>
<feature type="transmembrane region" description="Helical" evidence="5">
    <location>
        <begin position="1895"/>
        <end position="1921"/>
    </location>
</feature>
<proteinExistence type="predicted"/>
<evidence type="ECO:0000256" key="4">
    <source>
        <dbReference type="SAM" id="MobiDB-lite"/>
    </source>
</evidence>
<feature type="transmembrane region" description="Helical" evidence="5">
    <location>
        <begin position="1357"/>
        <end position="1374"/>
    </location>
</feature>
<evidence type="ECO:0000259" key="6">
    <source>
        <dbReference type="Pfam" id="PF13676"/>
    </source>
</evidence>
<feature type="region of interest" description="Disordered" evidence="4">
    <location>
        <begin position="330"/>
        <end position="355"/>
    </location>
</feature>
<reference evidence="7" key="1">
    <citation type="submission" date="2023-04" db="EMBL/GenBank/DDBJ databases">
        <title>Phytophthora lilii NBRC 32176.</title>
        <authorList>
            <person name="Ichikawa N."/>
            <person name="Sato H."/>
            <person name="Tonouchi N."/>
        </authorList>
    </citation>
    <scope>NUCLEOTIDE SEQUENCE</scope>
    <source>
        <strain evidence="7">NBRC 32176</strain>
    </source>
</reference>
<feature type="transmembrane region" description="Helical" evidence="5">
    <location>
        <begin position="477"/>
        <end position="497"/>
    </location>
</feature>
<feature type="region of interest" description="Disordered" evidence="4">
    <location>
        <begin position="991"/>
        <end position="1027"/>
    </location>
</feature>
<keyword evidence="5" id="KW-0472">Membrane</keyword>
<feature type="region of interest" description="Disordered" evidence="4">
    <location>
        <begin position="184"/>
        <end position="223"/>
    </location>
</feature>
<feature type="transmembrane region" description="Helical" evidence="5">
    <location>
        <begin position="518"/>
        <end position="543"/>
    </location>
</feature>
<dbReference type="EMBL" id="BSXW01000155">
    <property type="protein sequence ID" value="GMF13409.1"/>
    <property type="molecule type" value="Genomic_DNA"/>
</dbReference>
<feature type="repeat" description="ANK" evidence="3">
    <location>
        <begin position="691"/>
        <end position="723"/>
    </location>
</feature>
<dbReference type="GO" id="GO:0007165">
    <property type="term" value="P:signal transduction"/>
    <property type="evidence" value="ECO:0007669"/>
    <property type="project" value="InterPro"/>
</dbReference>
<dbReference type="Pfam" id="PF12796">
    <property type="entry name" value="Ank_2"/>
    <property type="match status" value="1"/>
</dbReference>
<feature type="transmembrane region" description="Helical" evidence="5">
    <location>
        <begin position="388"/>
        <end position="414"/>
    </location>
</feature>
<feature type="compositionally biased region" description="Basic and acidic residues" evidence="4">
    <location>
        <begin position="206"/>
        <end position="223"/>
    </location>
</feature>
<evidence type="ECO:0000313" key="8">
    <source>
        <dbReference type="Proteomes" id="UP001165083"/>
    </source>
</evidence>
<dbReference type="SUPFAM" id="SSF48403">
    <property type="entry name" value="Ankyrin repeat"/>
    <property type="match status" value="1"/>
</dbReference>
<feature type="transmembrane region" description="Helical" evidence="5">
    <location>
        <begin position="1454"/>
        <end position="1475"/>
    </location>
</feature>
<dbReference type="Gene3D" id="1.25.40.20">
    <property type="entry name" value="Ankyrin repeat-containing domain"/>
    <property type="match status" value="1"/>
</dbReference>
<gene>
    <name evidence="7" type="ORF">Plil01_000388500</name>
</gene>
<protein>
    <submittedName>
        <fullName evidence="7">Unnamed protein product</fullName>
    </submittedName>
</protein>
<keyword evidence="5" id="KW-1133">Transmembrane helix</keyword>
<dbReference type="InterPro" id="IPR000157">
    <property type="entry name" value="TIR_dom"/>
</dbReference>